<gene>
    <name evidence="1" type="ORF">AVEN_53389_1</name>
</gene>
<protein>
    <submittedName>
        <fullName evidence="1">Uncharacterized protein</fullName>
    </submittedName>
</protein>
<keyword evidence="2" id="KW-1185">Reference proteome</keyword>
<evidence type="ECO:0000313" key="2">
    <source>
        <dbReference type="Proteomes" id="UP000499080"/>
    </source>
</evidence>
<evidence type="ECO:0000313" key="1">
    <source>
        <dbReference type="EMBL" id="GBL76697.1"/>
    </source>
</evidence>
<proteinExistence type="predicted"/>
<dbReference type="EMBL" id="BGPR01000010">
    <property type="protein sequence ID" value="GBL76697.1"/>
    <property type="molecule type" value="Genomic_DNA"/>
</dbReference>
<accession>A0A4Y2AAU4</accession>
<sequence length="141" mass="16503">MAFEGLNRGQIAKTKPLSKLPLYFKGSQRSFPASRGWEIHLHFRCERWFERWASFEFEISAEPTSPHESQTRCVGKTYIAFAAAKEGVVLMDWIYILLEAEWKTYFYQAFLGVHKSVKVNSSPRNLERRSLLVIFTEFDIC</sequence>
<reference evidence="1 2" key="1">
    <citation type="journal article" date="2019" name="Sci. Rep.">
        <title>Orb-weaving spider Araneus ventricosus genome elucidates the spidroin gene catalogue.</title>
        <authorList>
            <person name="Kono N."/>
            <person name="Nakamura H."/>
            <person name="Ohtoshi R."/>
            <person name="Moran D.A.P."/>
            <person name="Shinohara A."/>
            <person name="Yoshida Y."/>
            <person name="Fujiwara M."/>
            <person name="Mori M."/>
            <person name="Tomita M."/>
            <person name="Arakawa K."/>
        </authorList>
    </citation>
    <scope>NUCLEOTIDE SEQUENCE [LARGE SCALE GENOMIC DNA]</scope>
</reference>
<name>A0A4Y2AAU4_ARAVE</name>
<dbReference type="AlphaFoldDB" id="A0A4Y2AAU4"/>
<dbReference type="Proteomes" id="UP000499080">
    <property type="component" value="Unassembled WGS sequence"/>
</dbReference>
<organism evidence="1 2">
    <name type="scientific">Araneus ventricosus</name>
    <name type="common">Orbweaver spider</name>
    <name type="synonym">Epeira ventricosa</name>
    <dbReference type="NCBI Taxonomy" id="182803"/>
    <lineage>
        <taxon>Eukaryota</taxon>
        <taxon>Metazoa</taxon>
        <taxon>Ecdysozoa</taxon>
        <taxon>Arthropoda</taxon>
        <taxon>Chelicerata</taxon>
        <taxon>Arachnida</taxon>
        <taxon>Araneae</taxon>
        <taxon>Araneomorphae</taxon>
        <taxon>Entelegynae</taxon>
        <taxon>Araneoidea</taxon>
        <taxon>Araneidae</taxon>
        <taxon>Araneus</taxon>
    </lineage>
</organism>
<comment type="caution">
    <text evidence="1">The sequence shown here is derived from an EMBL/GenBank/DDBJ whole genome shotgun (WGS) entry which is preliminary data.</text>
</comment>